<feature type="transmembrane region" description="Helical" evidence="10">
    <location>
        <begin position="201"/>
        <end position="222"/>
    </location>
</feature>
<dbReference type="Gene3D" id="1.20.1250.20">
    <property type="entry name" value="MFS general substrate transporter like domains"/>
    <property type="match status" value="1"/>
</dbReference>
<comment type="subcellular location">
    <subcellularLocation>
        <location evidence="1">Membrane</location>
        <topology evidence="1">Multi-pass membrane protein</topology>
    </subcellularLocation>
</comment>
<feature type="transmembrane region" description="Helical" evidence="10">
    <location>
        <begin position="320"/>
        <end position="342"/>
    </location>
</feature>
<dbReference type="Pfam" id="PF00083">
    <property type="entry name" value="Sugar_tr"/>
    <property type="match status" value="1"/>
</dbReference>
<keyword evidence="3 9" id="KW-0813">Transport</keyword>
<dbReference type="EMBL" id="OZ019907">
    <property type="protein sequence ID" value="CAK9206191.1"/>
    <property type="molecule type" value="Genomic_DNA"/>
</dbReference>
<evidence type="ECO:0000313" key="13">
    <source>
        <dbReference type="Proteomes" id="UP001497512"/>
    </source>
</evidence>
<dbReference type="InterPro" id="IPR020846">
    <property type="entry name" value="MFS_dom"/>
</dbReference>
<feature type="transmembrane region" description="Helical" evidence="10">
    <location>
        <begin position="354"/>
        <end position="375"/>
    </location>
</feature>
<feature type="transmembrane region" description="Helical" evidence="10">
    <location>
        <begin position="387"/>
        <end position="409"/>
    </location>
</feature>
<keyword evidence="13" id="KW-1185">Reference proteome</keyword>
<sequence length="522" mass="56734">MAGGHVMAVGPIRHYEGRTTVYVALACILAASGGLIFGYDIGISGGVTAMDDFLTKFFPTVERNKNRVSSSDSDYCKYNNQGLQAFTSSLYLAALVASFFASFTTRLLGRKITMLIAGLSFLCGATLNAAAQDLAMLILGRILLGVGVGFANQAVPLYLSEMAPAKLRGGLNIMFQLAITIGILCANLINYGTNKATPWGWRLSLGLAAVPAIFLTLGGLICPETPNSLIERGHLEKGRAVLVKIRGTENVTAEYEDMLEASEIANQVKHPFRNILQRRNRPQVVMALLIPFFQQFTGINAIMFYAPVLFSTIGFGKNASLYSAVITGAVNVVATLVSLASVDKWGRRILFLEGGIQMFVSQILIAIILAVKFGGDKTLTKGEATGVVILVCVYVAAFAWSWGPLGWLVPSEIFPLETRSAGQAITVSTNMLFTFVVAQAFLTILCHFKYGIFLFFAGWVVIMTVFTSLFLPETKGVPIEEMIHVWRQHWFWKKIVPSAEEMGIKPPTVVNGGDVEKPKQVS</sequence>
<dbReference type="PROSITE" id="PS50850">
    <property type="entry name" value="MFS"/>
    <property type="match status" value="1"/>
</dbReference>
<dbReference type="PANTHER" id="PTHR23500">
    <property type="entry name" value="SOLUTE CARRIER FAMILY 2, FACILITATED GLUCOSE TRANSPORTER"/>
    <property type="match status" value="1"/>
</dbReference>
<feature type="transmembrane region" description="Helical" evidence="10">
    <location>
        <begin position="421"/>
        <end position="444"/>
    </location>
</feature>
<keyword evidence="6" id="KW-0769">Symport</keyword>
<evidence type="ECO:0000256" key="4">
    <source>
        <dbReference type="ARBA" id="ARBA00022597"/>
    </source>
</evidence>
<dbReference type="NCBIfam" id="TIGR00879">
    <property type="entry name" value="SP"/>
    <property type="match status" value="1"/>
</dbReference>
<proteinExistence type="inferred from homology"/>
<feature type="domain" description="Major facilitator superfamily (MFS) profile" evidence="11">
    <location>
        <begin position="26"/>
        <end position="475"/>
    </location>
</feature>
<dbReference type="PRINTS" id="PR00171">
    <property type="entry name" value="SUGRTRNSPORT"/>
</dbReference>
<dbReference type="InterPro" id="IPR005829">
    <property type="entry name" value="Sugar_transporter_CS"/>
</dbReference>
<feature type="transmembrane region" description="Helical" evidence="10">
    <location>
        <begin position="21"/>
        <end position="39"/>
    </location>
</feature>
<feature type="transmembrane region" description="Helical" evidence="10">
    <location>
        <begin position="82"/>
        <end position="100"/>
    </location>
</feature>
<feature type="transmembrane region" description="Helical" evidence="10">
    <location>
        <begin position="137"/>
        <end position="159"/>
    </location>
</feature>
<keyword evidence="4" id="KW-0762">Sugar transport</keyword>
<keyword evidence="7 10" id="KW-1133">Transmembrane helix</keyword>
<evidence type="ECO:0000259" key="11">
    <source>
        <dbReference type="PROSITE" id="PS50850"/>
    </source>
</evidence>
<evidence type="ECO:0000256" key="1">
    <source>
        <dbReference type="ARBA" id="ARBA00004141"/>
    </source>
</evidence>
<evidence type="ECO:0000256" key="6">
    <source>
        <dbReference type="ARBA" id="ARBA00022847"/>
    </source>
</evidence>
<evidence type="ECO:0000256" key="10">
    <source>
        <dbReference type="SAM" id="Phobius"/>
    </source>
</evidence>
<keyword evidence="5 10" id="KW-0812">Transmembrane</keyword>
<dbReference type="PROSITE" id="PS00216">
    <property type="entry name" value="SUGAR_TRANSPORT_1"/>
    <property type="match status" value="1"/>
</dbReference>
<evidence type="ECO:0000256" key="7">
    <source>
        <dbReference type="ARBA" id="ARBA00022989"/>
    </source>
</evidence>
<protein>
    <recommendedName>
        <fullName evidence="11">Major facilitator superfamily (MFS) profile domain-containing protein</fullName>
    </recommendedName>
</protein>
<keyword evidence="8 10" id="KW-0472">Membrane</keyword>
<dbReference type="CDD" id="cd17361">
    <property type="entry name" value="MFS_STP"/>
    <property type="match status" value="1"/>
</dbReference>
<feature type="transmembrane region" description="Helical" evidence="10">
    <location>
        <begin position="284"/>
        <end position="308"/>
    </location>
</feature>
<dbReference type="Proteomes" id="UP001497512">
    <property type="component" value="Chromosome 15"/>
</dbReference>
<dbReference type="PANTHER" id="PTHR23500:SF357">
    <property type="entry name" value="IP12678P"/>
    <property type="match status" value="1"/>
</dbReference>
<dbReference type="SUPFAM" id="SSF103473">
    <property type="entry name" value="MFS general substrate transporter"/>
    <property type="match status" value="1"/>
</dbReference>
<gene>
    <name evidence="12" type="ORF">CSSPTR1EN2_LOCUS8225</name>
</gene>
<dbReference type="InterPro" id="IPR005828">
    <property type="entry name" value="MFS_sugar_transport-like"/>
</dbReference>
<dbReference type="InterPro" id="IPR003663">
    <property type="entry name" value="Sugar/inositol_transpt"/>
</dbReference>
<dbReference type="InterPro" id="IPR044778">
    <property type="entry name" value="MFS_STP/MST-like_plant"/>
</dbReference>
<reference evidence="12" key="1">
    <citation type="submission" date="2024-02" db="EMBL/GenBank/DDBJ databases">
        <authorList>
            <consortium name="ELIXIR-Norway"/>
            <consortium name="Elixir Norway"/>
        </authorList>
    </citation>
    <scope>NUCLEOTIDE SEQUENCE</scope>
</reference>
<feature type="transmembrane region" description="Helical" evidence="10">
    <location>
        <begin position="450"/>
        <end position="471"/>
    </location>
</feature>
<evidence type="ECO:0000256" key="2">
    <source>
        <dbReference type="ARBA" id="ARBA00010992"/>
    </source>
</evidence>
<organism evidence="12 13">
    <name type="scientific">Sphagnum troendelagicum</name>
    <dbReference type="NCBI Taxonomy" id="128251"/>
    <lineage>
        <taxon>Eukaryota</taxon>
        <taxon>Viridiplantae</taxon>
        <taxon>Streptophyta</taxon>
        <taxon>Embryophyta</taxon>
        <taxon>Bryophyta</taxon>
        <taxon>Sphagnophytina</taxon>
        <taxon>Sphagnopsida</taxon>
        <taxon>Sphagnales</taxon>
        <taxon>Sphagnaceae</taxon>
        <taxon>Sphagnum</taxon>
    </lineage>
</organism>
<name>A0ABP0TVM2_9BRYO</name>
<comment type="similarity">
    <text evidence="2 9">Belongs to the major facilitator superfamily. Sugar transporter (TC 2.A.1.1) family.</text>
</comment>
<dbReference type="PROSITE" id="PS00217">
    <property type="entry name" value="SUGAR_TRANSPORT_2"/>
    <property type="match status" value="1"/>
</dbReference>
<evidence type="ECO:0000256" key="5">
    <source>
        <dbReference type="ARBA" id="ARBA00022692"/>
    </source>
</evidence>
<evidence type="ECO:0000256" key="3">
    <source>
        <dbReference type="ARBA" id="ARBA00022448"/>
    </source>
</evidence>
<evidence type="ECO:0000313" key="12">
    <source>
        <dbReference type="EMBL" id="CAK9206191.1"/>
    </source>
</evidence>
<feature type="transmembrane region" description="Helical" evidence="10">
    <location>
        <begin position="171"/>
        <end position="189"/>
    </location>
</feature>
<evidence type="ECO:0000256" key="9">
    <source>
        <dbReference type="RuleBase" id="RU003346"/>
    </source>
</evidence>
<dbReference type="InterPro" id="IPR045262">
    <property type="entry name" value="STP/PLT_plant"/>
</dbReference>
<accession>A0ABP0TVM2</accession>
<evidence type="ECO:0000256" key="8">
    <source>
        <dbReference type="ARBA" id="ARBA00023136"/>
    </source>
</evidence>
<feature type="transmembrane region" description="Helical" evidence="10">
    <location>
        <begin position="112"/>
        <end position="131"/>
    </location>
</feature>
<dbReference type="InterPro" id="IPR036259">
    <property type="entry name" value="MFS_trans_sf"/>
</dbReference>